<keyword evidence="2" id="KW-1185">Reference proteome</keyword>
<evidence type="ECO:0000313" key="2">
    <source>
        <dbReference type="Proteomes" id="UP001177080"/>
    </source>
</evidence>
<sequence length="47" mass="5446">MRLPATAFWAMTPRELAYVLGLLRPLPIATRREELMALMQAFPDEKE</sequence>
<proteinExistence type="predicted"/>
<dbReference type="EMBL" id="WHSC02000006">
    <property type="protein sequence ID" value="MDO6122691.1"/>
    <property type="molecule type" value="Genomic_DNA"/>
</dbReference>
<reference evidence="1" key="1">
    <citation type="submission" date="2022-04" db="EMBL/GenBank/DDBJ databases">
        <title>Shinella lacus sp. nov., a novel member of the genus Shinella from water.</title>
        <authorList>
            <person name="Deng Y."/>
        </authorList>
    </citation>
    <scope>NUCLEOTIDE SEQUENCE</scope>
    <source>
        <strain evidence="1">JCM 31239</strain>
    </source>
</reference>
<name>A0ABT8XHC5_9HYPH</name>
<protein>
    <submittedName>
        <fullName evidence="1">Phage tail assembly chaperone</fullName>
    </submittedName>
</protein>
<dbReference type="InterPro" id="IPR019056">
    <property type="entry name" value="Phage_TAC_6"/>
</dbReference>
<comment type="caution">
    <text evidence="1">The sequence shown here is derived from an EMBL/GenBank/DDBJ whole genome shotgun (WGS) entry which is preliminary data.</text>
</comment>
<dbReference type="Proteomes" id="UP001177080">
    <property type="component" value="Unassembled WGS sequence"/>
</dbReference>
<organism evidence="1 2">
    <name type="scientific">Shinella curvata</name>
    <dbReference type="NCBI Taxonomy" id="1817964"/>
    <lineage>
        <taxon>Bacteria</taxon>
        <taxon>Pseudomonadati</taxon>
        <taxon>Pseudomonadota</taxon>
        <taxon>Alphaproteobacteria</taxon>
        <taxon>Hyphomicrobiales</taxon>
        <taxon>Rhizobiaceae</taxon>
        <taxon>Shinella</taxon>
    </lineage>
</organism>
<accession>A0ABT8XHC5</accession>
<gene>
    <name evidence="1" type="ORF">GB928_015975</name>
</gene>
<dbReference type="Pfam" id="PF09550">
    <property type="entry name" value="Phage_TAC_6"/>
    <property type="match status" value="1"/>
</dbReference>
<evidence type="ECO:0000313" key="1">
    <source>
        <dbReference type="EMBL" id="MDO6122691.1"/>
    </source>
</evidence>